<dbReference type="EMBL" id="DVIU01000254">
    <property type="protein sequence ID" value="HIS37419.1"/>
    <property type="molecule type" value="Genomic_DNA"/>
</dbReference>
<dbReference type="GO" id="GO:0009288">
    <property type="term" value="C:bacterial-type flagellum"/>
    <property type="evidence" value="ECO:0007669"/>
    <property type="project" value="TreeGrafter"/>
</dbReference>
<reference evidence="4" key="1">
    <citation type="submission" date="2020-10" db="EMBL/GenBank/DDBJ databases">
        <authorList>
            <person name="Gilroy R."/>
        </authorList>
    </citation>
    <scope>NUCLEOTIDE SEQUENCE</scope>
    <source>
        <strain evidence="4">6276</strain>
    </source>
</reference>
<organism evidence="4 5">
    <name type="scientific">Candidatus Scatousia excrementigallinarum</name>
    <dbReference type="NCBI Taxonomy" id="2840935"/>
    <lineage>
        <taxon>Bacteria</taxon>
        <taxon>Candidatus Scatousia</taxon>
    </lineage>
</organism>
<dbReference type="PANTHER" id="PTHR30435">
    <property type="entry name" value="FLAGELLAR PROTEIN"/>
    <property type="match status" value="1"/>
</dbReference>
<proteinExistence type="inferred from homology"/>
<evidence type="ECO:0000256" key="1">
    <source>
        <dbReference type="ARBA" id="ARBA00009677"/>
    </source>
</evidence>
<keyword evidence="4" id="KW-0966">Cell projection</keyword>
<gene>
    <name evidence="4" type="ORF">IAC10_12495</name>
</gene>
<dbReference type="AlphaFoldDB" id="A0A9D1F0Y1"/>
<dbReference type="Proteomes" id="UP000823928">
    <property type="component" value="Unassembled WGS sequence"/>
</dbReference>
<comment type="caution">
    <text evidence="4">The sequence shown here is derived from an EMBL/GenBank/DDBJ whole genome shotgun (WGS) entry which is preliminary data.</text>
</comment>
<reference evidence="4" key="2">
    <citation type="journal article" date="2021" name="PeerJ">
        <title>Extensive microbial diversity within the chicken gut microbiome revealed by metagenomics and culture.</title>
        <authorList>
            <person name="Gilroy R."/>
            <person name="Ravi A."/>
            <person name="Getino M."/>
            <person name="Pursley I."/>
            <person name="Horton D.L."/>
            <person name="Alikhan N.F."/>
            <person name="Baker D."/>
            <person name="Gharbi K."/>
            <person name="Hall N."/>
            <person name="Watson M."/>
            <person name="Adriaenssens E.M."/>
            <person name="Foster-Nyarko E."/>
            <person name="Jarju S."/>
            <person name="Secka A."/>
            <person name="Antonio M."/>
            <person name="Oren A."/>
            <person name="Chaudhuri R.R."/>
            <person name="La Ragione R."/>
            <person name="Hildebrand F."/>
            <person name="Pallen M.J."/>
        </authorList>
    </citation>
    <scope>NUCLEOTIDE SEQUENCE</scope>
    <source>
        <strain evidence="4">6276</strain>
    </source>
</reference>
<keyword evidence="4" id="KW-0282">Flagellum</keyword>
<evidence type="ECO:0000259" key="2">
    <source>
        <dbReference type="Pfam" id="PF06429"/>
    </source>
</evidence>
<accession>A0A9D1F0Y1</accession>
<dbReference type="SUPFAM" id="SSF117143">
    <property type="entry name" value="Flagellar hook protein flgE"/>
    <property type="match status" value="1"/>
</dbReference>
<evidence type="ECO:0000313" key="5">
    <source>
        <dbReference type="Proteomes" id="UP000823928"/>
    </source>
</evidence>
<feature type="domain" description="Flagellar hook protein FlgE/F/G-like D1" evidence="3">
    <location>
        <begin position="83"/>
        <end position="152"/>
    </location>
</feature>
<keyword evidence="4" id="KW-0969">Cilium</keyword>
<dbReference type="InterPro" id="IPR010930">
    <property type="entry name" value="Flg_bb/hook_C_dom"/>
</dbReference>
<dbReference type="InterPro" id="IPR037925">
    <property type="entry name" value="FlgE/F/G-like"/>
</dbReference>
<dbReference type="InterPro" id="IPR053967">
    <property type="entry name" value="LlgE_F_G-like_D1"/>
</dbReference>
<dbReference type="PANTHER" id="PTHR30435:SF19">
    <property type="entry name" value="FLAGELLAR BASAL-BODY ROD PROTEIN FLGG"/>
    <property type="match status" value="1"/>
</dbReference>
<name>A0A9D1F0Y1_9BACT</name>
<comment type="similarity">
    <text evidence="1">Belongs to the flagella basal body rod proteins family.</text>
</comment>
<dbReference type="Pfam" id="PF22692">
    <property type="entry name" value="LlgE_F_G_D1"/>
    <property type="match status" value="1"/>
</dbReference>
<dbReference type="GO" id="GO:0071978">
    <property type="term" value="P:bacterial-type flagellum-dependent swarming motility"/>
    <property type="evidence" value="ECO:0007669"/>
    <property type="project" value="TreeGrafter"/>
</dbReference>
<sequence>MIINGGISYLEKGIKTSIRAMQVQSELLAMSNENVNGFDKVGYQRKESVVSSFTEFLGVNGLSQTTDDKIGRISMSDNPLDLAIATKGYFQTRSDEGVKLTRDGRFKIDKEGNLLTLEDHQVLSNAGVPIQLHIVPDDLKKIKIDDSGFISVYNEKTRKMEGVATIGVVDANGLVVMEPKVKQGYNEFSNVSLQNEFIGMMPIIRNFEANRQVFMIQNQNLQKVINQLGSAS</sequence>
<feature type="domain" description="Flagellar basal-body/hook protein C-terminal" evidence="2">
    <location>
        <begin position="182"/>
        <end position="227"/>
    </location>
</feature>
<dbReference type="Pfam" id="PF06429">
    <property type="entry name" value="Flg_bbr_C"/>
    <property type="match status" value="1"/>
</dbReference>
<evidence type="ECO:0000259" key="3">
    <source>
        <dbReference type="Pfam" id="PF22692"/>
    </source>
</evidence>
<protein>
    <submittedName>
        <fullName evidence="4">Flagellar hook basal-body protein</fullName>
    </submittedName>
</protein>
<evidence type="ECO:0000313" key="4">
    <source>
        <dbReference type="EMBL" id="HIS37419.1"/>
    </source>
</evidence>